<comment type="caution">
    <text evidence="1">The sequence shown here is derived from an EMBL/GenBank/DDBJ whole genome shotgun (WGS) entry which is preliminary data.</text>
</comment>
<name>A0ABS6ZHZ7_9GAMM</name>
<accession>A0ABS6ZHZ7</accession>
<protein>
    <submittedName>
        <fullName evidence="1">Uncharacterized protein</fullName>
    </submittedName>
</protein>
<dbReference type="Proteomes" id="UP000769617">
    <property type="component" value="Unassembled WGS sequence"/>
</dbReference>
<evidence type="ECO:0000313" key="1">
    <source>
        <dbReference type="EMBL" id="MBW6389683.1"/>
    </source>
</evidence>
<keyword evidence="2" id="KW-1185">Reference proteome</keyword>
<sequence>MFQRTRKVACPHCNGANFWHGNPRPTDVLSCRYCDADVIRYDEYVEQAARHEAERLLAEFVESDISRDLAHLKAVLATPEQRPCQ</sequence>
<gene>
    <name evidence="1" type="ORF">KPL81_00725</name>
</gene>
<reference evidence="1 2" key="1">
    <citation type="submission" date="2021-07" db="EMBL/GenBank/DDBJ databases">
        <authorList>
            <person name="So Y."/>
        </authorList>
    </citation>
    <scope>NUCLEOTIDE SEQUENCE [LARGE SCALE GENOMIC DNA]</scope>
    <source>
        <strain evidence="1 2">Y3S6</strain>
    </source>
</reference>
<dbReference type="RefSeq" id="WP_219790279.1">
    <property type="nucleotide sequence ID" value="NZ_JAHYCA010000001.1"/>
</dbReference>
<organism evidence="1 2">
    <name type="scientific">Billgrantia antri</name>
    <dbReference type="NCBI Taxonomy" id="2846777"/>
    <lineage>
        <taxon>Bacteria</taxon>
        <taxon>Pseudomonadati</taxon>
        <taxon>Pseudomonadota</taxon>
        <taxon>Gammaproteobacteria</taxon>
        <taxon>Oceanospirillales</taxon>
        <taxon>Halomonadaceae</taxon>
        <taxon>Billgrantia</taxon>
    </lineage>
</organism>
<dbReference type="EMBL" id="JAHYCA010000001">
    <property type="protein sequence ID" value="MBW6389683.1"/>
    <property type="molecule type" value="Genomic_DNA"/>
</dbReference>
<proteinExistence type="predicted"/>
<evidence type="ECO:0000313" key="2">
    <source>
        <dbReference type="Proteomes" id="UP000769617"/>
    </source>
</evidence>